<dbReference type="Gene3D" id="1.10.530.10">
    <property type="match status" value="1"/>
</dbReference>
<evidence type="ECO:0000313" key="8">
    <source>
        <dbReference type="Proteomes" id="UP000610760"/>
    </source>
</evidence>
<dbReference type="InterPro" id="IPR027417">
    <property type="entry name" value="P-loop_NTPase"/>
</dbReference>
<gene>
    <name evidence="3" type="primary">coaE</name>
    <name evidence="7" type="ORF">H8710_09310</name>
</gene>
<evidence type="ECO:0000313" key="7">
    <source>
        <dbReference type="EMBL" id="MBC8560260.1"/>
    </source>
</evidence>
<dbReference type="InterPro" id="IPR001977">
    <property type="entry name" value="Depp_CoAkinase"/>
</dbReference>
<name>A0A926E699_9FIRM</name>
<keyword evidence="5" id="KW-1133">Transmembrane helix</keyword>
<dbReference type="SUPFAM" id="SSF52540">
    <property type="entry name" value="P-loop containing nucleoside triphosphate hydrolases"/>
    <property type="match status" value="1"/>
</dbReference>
<comment type="subcellular location">
    <subcellularLocation>
        <location evidence="3">Cytoplasm</location>
    </subcellularLocation>
</comment>
<dbReference type="GO" id="GO:0005737">
    <property type="term" value="C:cytoplasm"/>
    <property type="evidence" value="ECO:0007669"/>
    <property type="project" value="UniProtKB-SubCell"/>
</dbReference>
<dbReference type="Pfam" id="PF01121">
    <property type="entry name" value="CoaE"/>
    <property type="match status" value="1"/>
</dbReference>
<dbReference type="NCBIfam" id="TIGR00152">
    <property type="entry name" value="dephospho-CoA kinase"/>
    <property type="match status" value="1"/>
</dbReference>
<evidence type="ECO:0000256" key="5">
    <source>
        <dbReference type="SAM" id="Phobius"/>
    </source>
</evidence>
<protein>
    <recommendedName>
        <fullName evidence="3 4">Dephospho-CoA kinase</fullName>
        <ecNumber evidence="3 4">2.7.1.24</ecNumber>
    </recommendedName>
    <alternativeName>
        <fullName evidence="3">Dephosphocoenzyme A kinase</fullName>
    </alternativeName>
</protein>
<dbReference type="EC" id="2.7.1.24" evidence="3 4"/>
<dbReference type="CDD" id="cd02022">
    <property type="entry name" value="DPCK"/>
    <property type="match status" value="1"/>
</dbReference>
<dbReference type="Gene3D" id="3.40.50.300">
    <property type="entry name" value="P-loop containing nucleotide triphosphate hydrolases"/>
    <property type="match status" value="1"/>
</dbReference>
<dbReference type="InterPro" id="IPR023346">
    <property type="entry name" value="Lysozyme-like_dom_sf"/>
</dbReference>
<dbReference type="GO" id="GO:0004140">
    <property type="term" value="F:dephospho-CoA kinase activity"/>
    <property type="evidence" value="ECO:0007669"/>
    <property type="project" value="UniProtKB-UniRule"/>
</dbReference>
<proteinExistence type="inferred from homology"/>
<dbReference type="GO" id="GO:0005524">
    <property type="term" value="F:ATP binding"/>
    <property type="evidence" value="ECO:0007669"/>
    <property type="project" value="UniProtKB-UniRule"/>
</dbReference>
<evidence type="ECO:0000256" key="2">
    <source>
        <dbReference type="ARBA" id="ARBA00022840"/>
    </source>
</evidence>
<feature type="domain" description="Transglycosylase SLT" evidence="6">
    <location>
        <begin position="246"/>
        <end position="353"/>
    </location>
</feature>
<dbReference type="PANTHER" id="PTHR37423">
    <property type="entry name" value="SOLUBLE LYTIC MUREIN TRANSGLYCOSYLASE-RELATED"/>
    <property type="match status" value="1"/>
</dbReference>
<keyword evidence="5" id="KW-0472">Membrane</keyword>
<dbReference type="HAMAP" id="MF_00376">
    <property type="entry name" value="Dephospho_CoA_kinase"/>
    <property type="match status" value="1"/>
</dbReference>
<evidence type="ECO:0000256" key="3">
    <source>
        <dbReference type="HAMAP-Rule" id="MF_00376"/>
    </source>
</evidence>
<dbReference type="RefSeq" id="WP_249295235.1">
    <property type="nucleotide sequence ID" value="NZ_JACRSV010000002.1"/>
</dbReference>
<dbReference type="EMBL" id="JACRSV010000002">
    <property type="protein sequence ID" value="MBC8560260.1"/>
    <property type="molecule type" value="Genomic_DNA"/>
</dbReference>
<reference evidence="7" key="1">
    <citation type="submission" date="2020-08" db="EMBL/GenBank/DDBJ databases">
        <title>Genome public.</title>
        <authorList>
            <person name="Liu C."/>
            <person name="Sun Q."/>
        </authorList>
    </citation>
    <scope>NUCLEOTIDE SEQUENCE</scope>
    <source>
        <strain evidence="7">NSJ-33</strain>
    </source>
</reference>
<keyword evidence="2 3" id="KW-0067">ATP-binding</keyword>
<keyword evidence="8" id="KW-1185">Reference proteome</keyword>
<feature type="transmembrane region" description="Helical" evidence="5">
    <location>
        <begin position="210"/>
        <end position="230"/>
    </location>
</feature>
<comment type="function">
    <text evidence="3">Catalyzes the phosphorylation of the 3'-hydroxyl group of dephosphocoenzyme A to form coenzyme A.</text>
</comment>
<feature type="binding site" evidence="3">
    <location>
        <begin position="10"/>
        <end position="15"/>
    </location>
    <ligand>
        <name>ATP</name>
        <dbReference type="ChEBI" id="CHEBI:30616"/>
    </ligand>
</feature>
<evidence type="ECO:0000256" key="1">
    <source>
        <dbReference type="ARBA" id="ARBA00022741"/>
    </source>
</evidence>
<evidence type="ECO:0000259" key="6">
    <source>
        <dbReference type="Pfam" id="PF01464"/>
    </source>
</evidence>
<comment type="caution">
    <text evidence="7">The sequence shown here is derived from an EMBL/GenBank/DDBJ whole genome shotgun (WGS) entry which is preliminary data.</text>
</comment>
<dbReference type="CDD" id="cd16896">
    <property type="entry name" value="LT_Slt70-like"/>
    <property type="match status" value="1"/>
</dbReference>
<sequence length="388" mass="43222">MVVGLTGQTGAGKSTLTKVFADMGYAVIDADKVARTVAADPDVLLRLCAVFGDEILRPDGTLDRRLLAAKTFSDKEQLEKLNAVMNPPIIEKIEGQIRELQEAGEQKILLDAPTLFESGAQRLCDCKVSVLANPELRKERIMRRDGLSSKEAEDRMSAQHNDRFYILRSDYILRNNGSEQELLDQGRLIAKRMGSGADGGKKERGPGMNLLIWAAIILACIVVIGGAYKLMLHQMYPQKYEEIVSACAQEYNVDENLVYAVIKCESGFRPNVVSKADAKGLMQITEETFDWVNSKMPAGEKASYDEIFDPEVNIRYGTYLLSLLLTEFDSAENALTAYHAGWGNVKKWLQDERYSSDGTTLENIPFPTTSDYVDDVLQAQKAYQSLYS</sequence>
<keyword evidence="3 7" id="KW-0808">Transferase</keyword>
<dbReference type="SUPFAM" id="SSF53955">
    <property type="entry name" value="Lysozyme-like"/>
    <property type="match status" value="1"/>
</dbReference>
<evidence type="ECO:0000256" key="4">
    <source>
        <dbReference type="NCBIfam" id="TIGR00152"/>
    </source>
</evidence>
<dbReference type="InterPro" id="IPR008258">
    <property type="entry name" value="Transglycosylase_SLT_dom_1"/>
</dbReference>
<keyword evidence="5" id="KW-0812">Transmembrane</keyword>
<dbReference type="GO" id="GO:0015937">
    <property type="term" value="P:coenzyme A biosynthetic process"/>
    <property type="evidence" value="ECO:0007669"/>
    <property type="project" value="UniProtKB-UniRule"/>
</dbReference>
<comment type="similarity">
    <text evidence="3">Belongs to the CoaE family.</text>
</comment>
<dbReference type="Pfam" id="PF01464">
    <property type="entry name" value="SLT"/>
    <property type="match status" value="1"/>
</dbReference>
<comment type="catalytic activity">
    <reaction evidence="3">
        <text>3'-dephospho-CoA + ATP = ADP + CoA + H(+)</text>
        <dbReference type="Rhea" id="RHEA:18245"/>
        <dbReference type="ChEBI" id="CHEBI:15378"/>
        <dbReference type="ChEBI" id="CHEBI:30616"/>
        <dbReference type="ChEBI" id="CHEBI:57287"/>
        <dbReference type="ChEBI" id="CHEBI:57328"/>
        <dbReference type="ChEBI" id="CHEBI:456216"/>
        <dbReference type="EC" id="2.7.1.24"/>
    </reaction>
</comment>
<keyword evidence="3" id="KW-0963">Cytoplasm</keyword>
<keyword evidence="3 7" id="KW-0418">Kinase</keyword>
<accession>A0A926E699</accession>
<dbReference type="AlphaFoldDB" id="A0A926E699"/>
<dbReference type="PROSITE" id="PS51219">
    <property type="entry name" value="DPCK"/>
    <property type="match status" value="1"/>
</dbReference>
<dbReference type="PANTHER" id="PTHR37423:SF2">
    <property type="entry name" value="MEMBRANE-BOUND LYTIC MUREIN TRANSGLYCOSYLASE C"/>
    <property type="match status" value="1"/>
</dbReference>
<keyword evidence="3" id="KW-0173">Coenzyme A biosynthesis</keyword>
<dbReference type="Proteomes" id="UP000610760">
    <property type="component" value="Unassembled WGS sequence"/>
</dbReference>
<organism evidence="7 8">
    <name type="scientific">Fumia xinanensis</name>
    <dbReference type="NCBI Taxonomy" id="2763659"/>
    <lineage>
        <taxon>Bacteria</taxon>
        <taxon>Bacillati</taxon>
        <taxon>Bacillota</taxon>
        <taxon>Clostridia</taxon>
        <taxon>Eubacteriales</taxon>
        <taxon>Oscillospiraceae</taxon>
        <taxon>Fumia</taxon>
    </lineage>
</organism>
<keyword evidence="1 3" id="KW-0547">Nucleotide-binding</keyword>
<comment type="pathway">
    <text evidence="3">Cofactor biosynthesis; coenzyme A biosynthesis; CoA from (R)-pantothenate: step 5/5.</text>
</comment>